<evidence type="ECO:0000313" key="3">
    <source>
        <dbReference type="Proteomes" id="UP000250079"/>
    </source>
</evidence>
<dbReference type="KEGG" id="gai:IMCC3135_18455"/>
<dbReference type="EMBL" id="CP018632">
    <property type="protein sequence ID" value="ASJ73770.1"/>
    <property type="molecule type" value="Genomic_DNA"/>
</dbReference>
<feature type="region of interest" description="Disordered" evidence="1">
    <location>
        <begin position="72"/>
        <end position="92"/>
    </location>
</feature>
<dbReference type="InterPro" id="IPR023846">
    <property type="entry name" value="CHP04042_MSMEG0570"/>
</dbReference>
<evidence type="ECO:0008006" key="4">
    <source>
        <dbReference type="Google" id="ProtNLM"/>
    </source>
</evidence>
<evidence type="ECO:0000256" key="1">
    <source>
        <dbReference type="SAM" id="MobiDB-lite"/>
    </source>
</evidence>
<organism evidence="2 3">
    <name type="scientific">Granulosicoccus antarcticus IMCC3135</name>
    <dbReference type="NCBI Taxonomy" id="1192854"/>
    <lineage>
        <taxon>Bacteria</taxon>
        <taxon>Pseudomonadati</taxon>
        <taxon>Pseudomonadota</taxon>
        <taxon>Gammaproteobacteria</taxon>
        <taxon>Chromatiales</taxon>
        <taxon>Granulosicoccaceae</taxon>
        <taxon>Granulosicoccus</taxon>
    </lineage>
</organism>
<dbReference type="RefSeq" id="WP_088918905.1">
    <property type="nucleotide sequence ID" value="NZ_CP018632.1"/>
</dbReference>
<reference evidence="2 3" key="1">
    <citation type="submission" date="2016-12" db="EMBL/GenBank/DDBJ databases">
        <authorList>
            <person name="Song W.-J."/>
            <person name="Kurnit D.M."/>
        </authorList>
    </citation>
    <scope>NUCLEOTIDE SEQUENCE [LARGE SCALE GENOMIC DNA]</scope>
    <source>
        <strain evidence="2 3">IMCC3135</strain>
    </source>
</reference>
<keyword evidence="3" id="KW-1185">Reference proteome</keyword>
<dbReference type="AlphaFoldDB" id="A0A2Z2NY49"/>
<proteinExistence type="predicted"/>
<gene>
    <name evidence="2" type="ORF">IMCC3135_18455</name>
</gene>
<sequence length="92" mass="10416">MPETHMEIRWPDQSTESCYSPSTVIGEYLQAGKDYPLAEFVERCDQALNEASERVRKKYGYACSAASDQNEHIKRQAAKQPAGQVNVLRIHS</sequence>
<name>A0A2Z2NY49_9GAMM</name>
<dbReference type="NCBIfam" id="TIGR04042">
    <property type="entry name" value="MSMEG_0570_fam"/>
    <property type="match status" value="1"/>
</dbReference>
<protein>
    <recommendedName>
        <fullName evidence="4">MSMEG_0570 family protein</fullName>
    </recommendedName>
</protein>
<evidence type="ECO:0000313" key="2">
    <source>
        <dbReference type="EMBL" id="ASJ73770.1"/>
    </source>
</evidence>
<dbReference type="Proteomes" id="UP000250079">
    <property type="component" value="Chromosome"/>
</dbReference>
<accession>A0A2Z2NY49</accession>
<dbReference type="OrthoDB" id="195104at2"/>